<evidence type="ECO:0000256" key="16">
    <source>
        <dbReference type="RuleBase" id="RU000461"/>
    </source>
</evidence>
<dbReference type="SUPFAM" id="SSF48264">
    <property type="entry name" value="Cytochrome P450"/>
    <property type="match status" value="1"/>
</dbReference>
<dbReference type="PANTHER" id="PTHR24292:SF100">
    <property type="entry name" value="CYTOCHROME P450 6A16, ISOFORM B-RELATED"/>
    <property type="match status" value="1"/>
</dbReference>
<protein>
    <recommendedName>
        <fullName evidence="5">unspecific monooxygenase</fullName>
        <ecNumber evidence="5">1.14.14.1</ecNumber>
    </recommendedName>
</protein>
<evidence type="ECO:0000256" key="6">
    <source>
        <dbReference type="ARBA" id="ARBA00022617"/>
    </source>
</evidence>
<dbReference type="Gene3D" id="1.10.630.10">
    <property type="entry name" value="Cytochrome P450"/>
    <property type="match status" value="1"/>
</dbReference>
<dbReference type="PROSITE" id="PS00086">
    <property type="entry name" value="CYTOCHROME_P450"/>
    <property type="match status" value="1"/>
</dbReference>
<evidence type="ECO:0000256" key="4">
    <source>
        <dbReference type="ARBA" id="ARBA00010617"/>
    </source>
</evidence>
<keyword evidence="12 16" id="KW-0503">Monooxygenase</keyword>
<keyword evidence="8" id="KW-0256">Endoplasmic reticulum</keyword>
<sequence length="301" mass="34096">MLLFALRVLFPGVKIINKIPIANEEVETTILEIMKCIRDQRNNKPSDRNDFVDLLLELEENKILRGDSLDIKDENGLPKKVELEITPMISASQLFIFFAAGFETSATAMSCTLHQLAFHPEIQIKVHEEIDTVLSKYDNKICYEAIMEMSYLEMVFKESMRIFPPGGVTFRVCIKNYSIPELGLTIEAGTKIIIPIQALHMDPKYYDNPSEFKPDRFSPESVKTRHRYVYLPFGEGPRKCIGGRLGIIESLTGLVGLLQKFTVEPAPSSKKDIKSKKTAYLVQVNDDGVPVKLIPRKTQNA</sequence>
<evidence type="ECO:0000256" key="8">
    <source>
        <dbReference type="ARBA" id="ARBA00022824"/>
    </source>
</evidence>
<keyword evidence="11 15" id="KW-0408">Iron</keyword>
<evidence type="ECO:0000256" key="9">
    <source>
        <dbReference type="ARBA" id="ARBA00022848"/>
    </source>
</evidence>
<dbReference type="InterPro" id="IPR050476">
    <property type="entry name" value="Insect_CytP450_Detox"/>
</dbReference>
<evidence type="ECO:0000256" key="7">
    <source>
        <dbReference type="ARBA" id="ARBA00022723"/>
    </source>
</evidence>
<keyword evidence="10 16" id="KW-0560">Oxidoreductase</keyword>
<dbReference type="GO" id="GO:0020037">
    <property type="term" value="F:heme binding"/>
    <property type="evidence" value="ECO:0007669"/>
    <property type="project" value="InterPro"/>
</dbReference>
<dbReference type="GO" id="GO:0016712">
    <property type="term" value="F:oxidoreductase activity, acting on paired donors, with incorporation or reduction of molecular oxygen, reduced flavin or flavoprotein as one donor, and incorporation of one atom of oxygen"/>
    <property type="evidence" value="ECO:0007669"/>
    <property type="project" value="UniProtKB-EC"/>
</dbReference>
<keyword evidence="9" id="KW-0492">Microsome</keyword>
<keyword evidence="7 15" id="KW-0479">Metal-binding</keyword>
<evidence type="ECO:0000256" key="1">
    <source>
        <dbReference type="ARBA" id="ARBA00001971"/>
    </source>
</evidence>
<name>A0A194RBW1_PAPMA</name>
<dbReference type="InterPro" id="IPR017972">
    <property type="entry name" value="Cyt_P450_CS"/>
</dbReference>
<proteinExistence type="inferred from homology"/>
<gene>
    <name evidence="17" type="ORF">RR48_09355</name>
</gene>
<dbReference type="InParanoid" id="A0A194RBW1"/>
<evidence type="ECO:0000256" key="2">
    <source>
        <dbReference type="ARBA" id="ARBA00004174"/>
    </source>
</evidence>
<evidence type="ECO:0000256" key="12">
    <source>
        <dbReference type="ARBA" id="ARBA00023033"/>
    </source>
</evidence>
<evidence type="ECO:0000313" key="17">
    <source>
        <dbReference type="EMBL" id="KPJ15328.1"/>
    </source>
</evidence>
<dbReference type="Pfam" id="PF00067">
    <property type="entry name" value="p450"/>
    <property type="match status" value="1"/>
</dbReference>
<organism evidence="17 18">
    <name type="scientific">Papilio machaon</name>
    <name type="common">Old World swallowtail butterfly</name>
    <dbReference type="NCBI Taxonomy" id="76193"/>
    <lineage>
        <taxon>Eukaryota</taxon>
        <taxon>Metazoa</taxon>
        <taxon>Ecdysozoa</taxon>
        <taxon>Arthropoda</taxon>
        <taxon>Hexapoda</taxon>
        <taxon>Insecta</taxon>
        <taxon>Pterygota</taxon>
        <taxon>Neoptera</taxon>
        <taxon>Endopterygota</taxon>
        <taxon>Lepidoptera</taxon>
        <taxon>Glossata</taxon>
        <taxon>Ditrysia</taxon>
        <taxon>Papilionoidea</taxon>
        <taxon>Papilionidae</taxon>
        <taxon>Papilioninae</taxon>
        <taxon>Papilio</taxon>
    </lineage>
</organism>
<evidence type="ECO:0000256" key="13">
    <source>
        <dbReference type="ARBA" id="ARBA00023136"/>
    </source>
</evidence>
<keyword evidence="18" id="KW-1185">Reference proteome</keyword>
<comment type="similarity">
    <text evidence="4 16">Belongs to the cytochrome P450 family.</text>
</comment>
<evidence type="ECO:0000256" key="5">
    <source>
        <dbReference type="ARBA" id="ARBA00012109"/>
    </source>
</evidence>
<dbReference type="Proteomes" id="UP000053240">
    <property type="component" value="Unassembled WGS sequence"/>
</dbReference>
<dbReference type="InterPro" id="IPR036396">
    <property type="entry name" value="Cyt_P450_sf"/>
</dbReference>
<evidence type="ECO:0000256" key="14">
    <source>
        <dbReference type="ARBA" id="ARBA00047827"/>
    </source>
</evidence>
<feature type="binding site" description="axial binding residue" evidence="15">
    <location>
        <position position="240"/>
    </location>
    <ligand>
        <name>heme</name>
        <dbReference type="ChEBI" id="CHEBI:30413"/>
    </ligand>
    <ligandPart>
        <name>Fe</name>
        <dbReference type="ChEBI" id="CHEBI:18248"/>
    </ligandPart>
</feature>
<dbReference type="STRING" id="76193.A0A194RBW1"/>
<comment type="cofactor">
    <cofactor evidence="1 15">
        <name>heme</name>
        <dbReference type="ChEBI" id="CHEBI:30413"/>
    </cofactor>
</comment>
<keyword evidence="6 15" id="KW-0349">Heme</keyword>
<evidence type="ECO:0000256" key="3">
    <source>
        <dbReference type="ARBA" id="ARBA00004406"/>
    </source>
</evidence>
<dbReference type="InterPro" id="IPR001128">
    <property type="entry name" value="Cyt_P450"/>
</dbReference>
<comment type="subcellular location">
    <subcellularLocation>
        <location evidence="3">Endoplasmic reticulum membrane</location>
        <topology evidence="3">Peripheral membrane protein</topology>
    </subcellularLocation>
    <subcellularLocation>
        <location evidence="2">Microsome membrane</location>
        <topology evidence="2">Peripheral membrane protein</topology>
    </subcellularLocation>
</comment>
<dbReference type="EMBL" id="KQ460397">
    <property type="protein sequence ID" value="KPJ15328.1"/>
    <property type="molecule type" value="Genomic_DNA"/>
</dbReference>
<reference evidence="17 18" key="1">
    <citation type="journal article" date="2015" name="Nat. Commun.">
        <title>Outbred genome sequencing and CRISPR/Cas9 gene editing in butterflies.</title>
        <authorList>
            <person name="Li X."/>
            <person name="Fan D."/>
            <person name="Zhang W."/>
            <person name="Liu G."/>
            <person name="Zhang L."/>
            <person name="Zhao L."/>
            <person name="Fang X."/>
            <person name="Chen L."/>
            <person name="Dong Y."/>
            <person name="Chen Y."/>
            <person name="Ding Y."/>
            <person name="Zhao R."/>
            <person name="Feng M."/>
            <person name="Zhu Y."/>
            <person name="Feng Y."/>
            <person name="Jiang X."/>
            <person name="Zhu D."/>
            <person name="Xiang H."/>
            <person name="Feng X."/>
            <person name="Li S."/>
            <person name="Wang J."/>
            <person name="Zhang G."/>
            <person name="Kronforst M.R."/>
            <person name="Wang W."/>
        </authorList>
    </citation>
    <scope>NUCLEOTIDE SEQUENCE [LARGE SCALE GENOMIC DNA]</scope>
    <source>
        <strain evidence="17">Ya'a_city_454_Pm</strain>
        <tissue evidence="17">Whole body</tissue>
    </source>
</reference>
<accession>A0A194RBW1</accession>
<evidence type="ECO:0000256" key="15">
    <source>
        <dbReference type="PIRSR" id="PIRSR602401-1"/>
    </source>
</evidence>
<dbReference type="PRINTS" id="PR00385">
    <property type="entry name" value="P450"/>
</dbReference>
<evidence type="ECO:0000256" key="11">
    <source>
        <dbReference type="ARBA" id="ARBA00023004"/>
    </source>
</evidence>
<keyword evidence="13" id="KW-0472">Membrane</keyword>
<dbReference type="PANTHER" id="PTHR24292">
    <property type="entry name" value="CYTOCHROME P450"/>
    <property type="match status" value="1"/>
</dbReference>
<dbReference type="PRINTS" id="PR00463">
    <property type="entry name" value="EP450I"/>
</dbReference>
<dbReference type="GO" id="GO:0005789">
    <property type="term" value="C:endoplasmic reticulum membrane"/>
    <property type="evidence" value="ECO:0007669"/>
    <property type="project" value="UniProtKB-SubCell"/>
</dbReference>
<dbReference type="GO" id="GO:0005506">
    <property type="term" value="F:iron ion binding"/>
    <property type="evidence" value="ECO:0007669"/>
    <property type="project" value="InterPro"/>
</dbReference>
<evidence type="ECO:0000313" key="18">
    <source>
        <dbReference type="Proteomes" id="UP000053240"/>
    </source>
</evidence>
<dbReference type="EC" id="1.14.14.1" evidence="5"/>
<comment type="catalytic activity">
    <reaction evidence="14">
        <text>an organic molecule + reduced [NADPH--hemoprotein reductase] + O2 = an alcohol + oxidized [NADPH--hemoprotein reductase] + H2O + H(+)</text>
        <dbReference type="Rhea" id="RHEA:17149"/>
        <dbReference type="Rhea" id="RHEA-COMP:11964"/>
        <dbReference type="Rhea" id="RHEA-COMP:11965"/>
        <dbReference type="ChEBI" id="CHEBI:15377"/>
        <dbReference type="ChEBI" id="CHEBI:15378"/>
        <dbReference type="ChEBI" id="CHEBI:15379"/>
        <dbReference type="ChEBI" id="CHEBI:30879"/>
        <dbReference type="ChEBI" id="CHEBI:57618"/>
        <dbReference type="ChEBI" id="CHEBI:58210"/>
        <dbReference type="ChEBI" id="CHEBI:142491"/>
        <dbReference type="EC" id="1.14.14.1"/>
    </reaction>
</comment>
<evidence type="ECO:0000256" key="10">
    <source>
        <dbReference type="ARBA" id="ARBA00023002"/>
    </source>
</evidence>
<dbReference type="AlphaFoldDB" id="A0A194RBW1"/>
<dbReference type="InterPro" id="IPR002401">
    <property type="entry name" value="Cyt_P450_E_grp-I"/>
</dbReference>